<dbReference type="InterPro" id="IPR001431">
    <property type="entry name" value="Pept_M16_Zn_BS"/>
</dbReference>
<dbReference type="Pfam" id="PF05193">
    <property type="entry name" value="Peptidase_M16_C"/>
    <property type="match status" value="2"/>
</dbReference>
<comment type="cofactor">
    <cofactor evidence="1">
        <name>Zn(2+)</name>
        <dbReference type="ChEBI" id="CHEBI:29105"/>
    </cofactor>
</comment>
<evidence type="ECO:0000256" key="4">
    <source>
        <dbReference type="ARBA" id="ARBA00022723"/>
    </source>
</evidence>
<dbReference type="GO" id="GO:0004222">
    <property type="term" value="F:metalloendopeptidase activity"/>
    <property type="evidence" value="ECO:0007669"/>
    <property type="project" value="InterPro"/>
</dbReference>
<evidence type="ECO:0000256" key="5">
    <source>
        <dbReference type="ARBA" id="ARBA00022801"/>
    </source>
</evidence>
<dbReference type="GO" id="GO:0006508">
    <property type="term" value="P:proteolysis"/>
    <property type="evidence" value="ECO:0007669"/>
    <property type="project" value="UniProtKB-KW"/>
</dbReference>
<dbReference type="InterPro" id="IPR011249">
    <property type="entry name" value="Metalloenz_LuxS/M16"/>
</dbReference>
<dbReference type="Pfam" id="PF00675">
    <property type="entry name" value="Peptidase_M16"/>
    <property type="match status" value="1"/>
</dbReference>
<feature type="chain" id="PRO_5022954666" evidence="9">
    <location>
        <begin position="26"/>
        <end position="939"/>
    </location>
</feature>
<name>A0A5B3GEP5_9BACT</name>
<dbReference type="GO" id="GO:0046872">
    <property type="term" value="F:metal ion binding"/>
    <property type="evidence" value="ECO:0007669"/>
    <property type="project" value="UniProtKB-KW"/>
</dbReference>
<evidence type="ECO:0000256" key="7">
    <source>
        <dbReference type="ARBA" id="ARBA00023049"/>
    </source>
</evidence>
<evidence type="ECO:0000256" key="2">
    <source>
        <dbReference type="ARBA" id="ARBA00007261"/>
    </source>
</evidence>
<dbReference type="InterPro" id="IPR050626">
    <property type="entry name" value="Peptidase_M16"/>
</dbReference>
<evidence type="ECO:0000259" key="11">
    <source>
        <dbReference type="Pfam" id="PF05193"/>
    </source>
</evidence>
<keyword evidence="5" id="KW-0378">Hydrolase</keyword>
<protein>
    <submittedName>
        <fullName evidence="12">Insulinase family protein</fullName>
    </submittedName>
</protein>
<reference evidence="12 13" key="1">
    <citation type="journal article" date="2019" name="Nat. Med.">
        <title>A library of human gut bacterial isolates paired with longitudinal multiomics data enables mechanistic microbiome research.</title>
        <authorList>
            <person name="Poyet M."/>
            <person name="Groussin M."/>
            <person name="Gibbons S.M."/>
            <person name="Avila-Pacheco J."/>
            <person name="Jiang X."/>
            <person name="Kearney S.M."/>
            <person name="Perrotta A.R."/>
            <person name="Berdy B."/>
            <person name="Zhao S."/>
            <person name="Lieberman T.D."/>
            <person name="Swanson P.K."/>
            <person name="Smith M."/>
            <person name="Roesemann S."/>
            <person name="Alexander J.E."/>
            <person name="Rich S.A."/>
            <person name="Livny J."/>
            <person name="Vlamakis H."/>
            <person name="Clish C."/>
            <person name="Bullock K."/>
            <person name="Deik A."/>
            <person name="Scott J."/>
            <person name="Pierce K.A."/>
            <person name="Xavier R.J."/>
            <person name="Alm E.J."/>
        </authorList>
    </citation>
    <scope>NUCLEOTIDE SEQUENCE [LARGE SCALE GENOMIC DNA]</scope>
    <source>
        <strain evidence="12 13">BIOML-A2</strain>
    </source>
</reference>
<keyword evidence="9" id="KW-0732">Signal</keyword>
<organism evidence="12 13">
    <name type="scientific">Alistipes shahii</name>
    <dbReference type="NCBI Taxonomy" id="328814"/>
    <lineage>
        <taxon>Bacteria</taxon>
        <taxon>Pseudomonadati</taxon>
        <taxon>Bacteroidota</taxon>
        <taxon>Bacteroidia</taxon>
        <taxon>Bacteroidales</taxon>
        <taxon>Rikenellaceae</taxon>
        <taxon>Alistipes</taxon>
    </lineage>
</organism>
<proteinExistence type="inferred from homology"/>
<keyword evidence="3" id="KW-0645">Protease</keyword>
<dbReference type="InterPro" id="IPR007863">
    <property type="entry name" value="Peptidase_M16_C"/>
</dbReference>
<comment type="similarity">
    <text evidence="2 8">Belongs to the peptidase M16 family.</text>
</comment>
<keyword evidence="4" id="KW-0479">Metal-binding</keyword>
<feature type="domain" description="Peptidase M16 C-terminal" evidence="11">
    <location>
        <begin position="210"/>
        <end position="296"/>
    </location>
</feature>
<evidence type="ECO:0000313" key="13">
    <source>
        <dbReference type="Proteomes" id="UP000323567"/>
    </source>
</evidence>
<evidence type="ECO:0000256" key="9">
    <source>
        <dbReference type="SAM" id="SignalP"/>
    </source>
</evidence>
<dbReference type="RefSeq" id="WP_118406402.1">
    <property type="nucleotide sequence ID" value="NZ_CATVWL010000001.1"/>
</dbReference>
<dbReference type="Gene3D" id="3.30.830.10">
    <property type="entry name" value="Metalloenzyme, LuxS/M16 peptidase-like"/>
    <property type="match status" value="4"/>
</dbReference>
<dbReference type="PANTHER" id="PTHR43690">
    <property type="entry name" value="NARDILYSIN"/>
    <property type="match status" value="1"/>
</dbReference>
<evidence type="ECO:0000313" key="12">
    <source>
        <dbReference type="EMBL" id="KAA2372098.1"/>
    </source>
</evidence>
<evidence type="ECO:0000256" key="3">
    <source>
        <dbReference type="ARBA" id="ARBA00022670"/>
    </source>
</evidence>
<accession>A0A5B3GEP5</accession>
<sequence length="939" mass="105713">MKKSVLIRAALLCLLAVPAAGQVPAGPQEKMPLDGEVRVGRLDNGMTYYIRHYDNPRQRADFFIAHDVGALQEEDDQNGLAHFLEHMAFNGTKHFPGKGILNYLAANGVRFGYNVNAYTSRDRTVYNVSNVPLVREGLVDSLLLILHDWSYYIACEPGEIESERGVIREEWRRGNDARSRMARKSAEVEYDGSKYARRDVIGDMEIVNSFGRQTLIDFYHKWYRPDLQAVIVVGDVDVDAMERKIRDVMSSIPKAENPARKEVYDIPQRDKPRYGLVTDPETKAVAVKLIFYQPYPSEEERATVGAVRDELARKVFLEMARARLAEAEKRPDARYKRVVAVLGSLATCRNTFMLTALPKEHDMREALAGVLTDVEQIRRYGFSREEFEAARAKVARSEKAALEKYRLATNTDLAGRYVEHFTRNVPYVTPDDRTRIVGEQLDALTCEEVNGLRAGMTSPEGMLVLVSSSEEHLDKVPSEAEAFDLIDSVKRAKIARPERRGKSAGPLFTEKVTPGKVVRTRKAPLGAEEWTLSNGVKVFWRTVPEVIGVRKVGVTAVSEGGFARDSDVEGMHLLQNYIRTMGVKDLDRAGMRDLLFAHDASLMVTLGRTESVFSGASGVADFELLLQLLHLYITRPNFSEQAYGDYLDLARASLGKEKSPKALFAERADSVKYGGHPWLRRATPATLDRFDREAARRLYDKLFGNVADFVFFFAGEMPAAEARPLVEKYIGSLPAAPKRKFAKTDFRIVPGAAEYDAVVPGAVTPKSSIERIYHGRFDYTPENYAALRYVTYILGARYLTTVREEKGGTYYVGVHDEVSARPRGYCQLVVSFDTDPKLCEMLLGEVQKGIERLAAEAPSEQEVNEAMLYFRKVNAESRSKNLKSTSYWLNKMRAEYFDGVDLDKDNEALFTAVTPAEVRRLAREILAQGNRYTAVFTQE</sequence>
<dbReference type="SUPFAM" id="SSF63411">
    <property type="entry name" value="LuxS/MPP-like metallohydrolase"/>
    <property type="match status" value="4"/>
</dbReference>
<evidence type="ECO:0000256" key="1">
    <source>
        <dbReference type="ARBA" id="ARBA00001947"/>
    </source>
</evidence>
<dbReference type="AlphaFoldDB" id="A0A5B3GEP5"/>
<feature type="domain" description="Peptidase M16 N-terminal" evidence="10">
    <location>
        <begin position="56"/>
        <end position="176"/>
    </location>
</feature>
<gene>
    <name evidence="12" type="ORF">F2Y13_01110</name>
</gene>
<feature type="signal peptide" evidence="9">
    <location>
        <begin position="1"/>
        <end position="25"/>
    </location>
</feature>
<dbReference type="EMBL" id="VVXK01000001">
    <property type="protein sequence ID" value="KAA2372098.1"/>
    <property type="molecule type" value="Genomic_DNA"/>
</dbReference>
<dbReference type="PANTHER" id="PTHR43690:SF34">
    <property type="entry name" value="ZINC PROTEASE PQQL-LIKE"/>
    <property type="match status" value="1"/>
</dbReference>
<dbReference type="PROSITE" id="PS00143">
    <property type="entry name" value="INSULINASE"/>
    <property type="match status" value="1"/>
</dbReference>
<dbReference type="InterPro" id="IPR011765">
    <property type="entry name" value="Pept_M16_N"/>
</dbReference>
<evidence type="ECO:0000256" key="8">
    <source>
        <dbReference type="RuleBase" id="RU004447"/>
    </source>
</evidence>
<evidence type="ECO:0000256" key="6">
    <source>
        <dbReference type="ARBA" id="ARBA00022833"/>
    </source>
</evidence>
<keyword evidence="6" id="KW-0862">Zinc</keyword>
<feature type="domain" description="Peptidase M16 C-terminal" evidence="11">
    <location>
        <begin position="690"/>
        <end position="866"/>
    </location>
</feature>
<comment type="caution">
    <text evidence="12">The sequence shown here is derived from an EMBL/GenBank/DDBJ whole genome shotgun (WGS) entry which is preliminary data.</text>
</comment>
<keyword evidence="7" id="KW-0482">Metalloprotease</keyword>
<evidence type="ECO:0000259" key="10">
    <source>
        <dbReference type="Pfam" id="PF00675"/>
    </source>
</evidence>
<dbReference type="Proteomes" id="UP000323567">
    <property type="component" value="Unassembled WGS sequence"/>
</dbReference>